<dbReference type="InterPro" id="IPR010730">
    <property type="entry name" value="HET"/>
</dbReference>
<dbReference type="Proteomes" id="UP001286456">
    <property type="component" value="Unassembled WGS sequence"/>
</dbReference>
<accession>A0AAE0IDW7</accession>
<evidence type="ECO:0000313" key="2">
    <source>
        <dbReference type="EMBL" id="KAK3323290.1"/>
    </source>
</evidence>
<dbReference type="InterPro" id="IPR052895">
    <property type="entry name" value="HetReg/Transcr_Mod"/>
</dbReference>
<dbReference type="Pfam" id="PF06985">
    <property type="entry name" value="HET"/>
    <property type="match status" value="1"/>
</dbReference>
<dbReference type="PANTHER" id="PTHR24148">
    <property type="entry name" value="ANKYRIN REPEAT DOMAIN-CONTAINING PROTEIN 39 HOMOLOG-RELATED"/>
    <property type="match status" value="1"/>
</dbReference>
<protein>
    <submittedName>
        <fullName evidence="2">Heterokaryon incompatibility protein-domain-containing protein</fullName>
    </submittedName>
</protein>
<feature type="domain" description="Heterokaryon incompatibility" evidence="1">
    <location>
        <begin position="30"/>
        <end position="172"/>
    </location>
</feature>
<evidence type="ECO:0000259" key="1">
    <source>
        <dbReference type="Pfam" id="PF06985"/>
    </source>
</evidence>
<keyword evidence="3" id="KW-1185">Reference proteome</keyword>
<sequence length="559" mass="62211">MKIYLVRVCDRPDGSLYIEYKPDATTDDDYIAISHVWGTPETVKEFTVDGVKWDVSLSPGKRDILTLLQRDDICGDNWFWMDLFCIDQTDSPTISIAEQLMAIPLVYKSSRCVKVLVESPVCQLWQDKVMQAFETRPIDPDALQEEELAHGRSCSHLLITDPWFERLWTRQEGLYANVLRFVVLQPVPCARLEIGPVKDRQGPVKGWIAHGTLLEKRFLVEEFLRDKLAYHGKKEQSRDASAAEAALLFSLYVDVVYRHCANFALVYECEPGPDSKYNPIMAAWRSRRCTTKPCDYILAVFPDIAGYKVPAKGARKMSFPELLRDAMTQPAVSANFQLATKVPRGLNGPTLKATESALPWLAEEPSNIGEAYDTFTVDDRTGGDSSTQNPSTGRNRAGLVPGDILNLQEIDATPSGLDSLKEDWKGFVNMSQHVALVSPSGPCTGLARRNIITNNSTAAAGPLLRQYFTQEFMTIAVSEYLLPQGGMEALSLRTEGVLSFDRLLAREGGVPEEAFARELKRFLFCLICGTSLLTADRVLEVADVVPGKAGSHVQFRVAC</sequence>
<dbReference type="PANTHER" id="PTHR24148:SF64">
    <property type="entry name" value="HETEROKARYON INCOMPATIBILITY DOMAIN-CONTAINING PROTEIN"/>
    <property type="match status" value="1"/>
</dbReference>
<gene>
    <name evidence="2" type="ORF">B0T19DRAFT_462782</name>
</gene>
<name>A0AAE0IDW7_9PEZI</name>
<organism evidence="2 3">
    <name type="scientific">Cercophora scortea</name>
    <dbReference type="NCBI Taxonomy" id="314031"/>
    <lineage>
        <taxon>Eukaryota</taxon>
        <taxon>Fungi</taxon>
        <taxon>Dikarya</taxon>
        <taxon>Ascomycota</taxon>
        <taxon>Pezizomycotina</taxon>
        <taxon>Sordariomycetes</taxon>
        <taxon>Sordariomycetidae</taxon>
        <taxon>Sordariales</taxon>
        <taxon>Lasiosphaeriaceae</taxon>
        <taxon>Cercophora</taxon>
    </lineage>
</organism>
<proteinExistence type="predicted"/>
<comment type="caution">
    <text evidence="2">The sequence shown here is derived from an EMBL/GenBank/DDBJ whole genome shotgun (WGS) entry which is preliminary data.</text>
</comment>
<reference evidence="2" key="2">
    <citation type="submission" date="2023-06" db="EMBL/GenBank/DDBJ databases">
        <authorList>
            <consortium name="Lawrence Berkeley National Laboratory"/>
            <person name="Haridas S."/>
            <person name="Hensen N."/>
            <person name="Bonometti L."/>
            <person name="Westerberg I."/>
            <person name="Brannstrom I.O."/>
            <person name="Guillou S."/>
            <person name="Cros-Aarteil S."/>
            <person name="Calhoun S."/>
            <person name="Kuo A."/>
            <person name="Mondo S."/>
            <person name="Pangilinan J."/>
            <person name="Riley R."/>
            <person name="Labutti K."/>
            <person name="Andreopoulos B."/>
            <person name="Lipzen A."/>
            <person name="Chen C."/>
            <person name="Yanf M."/>
            <person name="Daum C."/>
            <person name="Ng V."/>
            <person name="Clum A."/>
            <person name="Steindorff A."/>
            <person name="Ohm R."/>
            <person name="Martin F."/>
            <person name="Silar P."/>
            <person name="Natvig D."/>
            <person name="Lalanne C."/>
            <person name="Gautier V."/>
            <person name="Ament-Velasquez S.L."/>
            <person name="Kruys A."/>
            <person name="Hutchinson M.I."/>
            <person name="Powell A.J."/>
            <person name="Barry K."/>
            <person name="Miller A.N."/>
            <person name="Grigoriev I.V."/>
            <person name="Debuchy R."/>
            <person name="Gladieux P."/>
            <person name="Thoren M.H."/>
            <person name="Johannesson H."/>
        </authorList>
    </citation>
    <scope>NUCLEOTIDE SEQUENCE</scope>
    <source>
        <strain evidence="2">SMH4131-1</strain>
    </source>
</reference>
<evidence type="ECO:0000313" key="3">
    <source>
        <dbReference type="Proteomes" id="UP001286456"/>
    </source>
</evidence>
<reference evidence="2" key="1">
    <citation type="journal article" date="2023" name="Mol. Phylogenet. Evol.">
        <title>Genome-scale phylogeny and comparative genomics of the fungal order Sordariales.</title>
        <authorList>
            <person name="Hensen N."/>
            <person name="Bonometti L."/>
            <person name="Westerberg I."/>
            <person name="Brannstrom I.O."/>
            <person name="Guillou S."/>
            <person name="Cros-Aarteil S."/>
            <person name="Calhoun S."/>
            <person name="Haridas S."/>
            <person name="Kuo A."/>
            <person name="Mondo S."/>
            <person name="Pangilinan J."/>
            <person name="Riley R."/>
            <person name="LaButti K."/>
            <person name="Andreopoulos B."/>
            <person name="Lipzen A."/>
            <person name="Chen C."/>
            <person name="Yan M."/>
            <person name="Daum C."/>
            <person name="Ng V."/>
            <person name="Clum A."/>
            <person name="Steindorff A."/>
            <person name="Ohm R.A."/>
            <person name="Martin F."/>
            <person name="Silar P."/>
            <person name="Natvig D.O."/>
            <person name="Lalanne C."/>
            <person name="Gautier V."/>
            <person name="Ament-Velasquez S.L."/>
            <person name="Kruys A."/>
            <person name="Hutchinson M.I."/>
            <person name="Powell A.J."/>
            <person name="Barry K."/>
            <person name="Miller A.N."/>
            <person name="Grigoriev I.V."/>
            <person name="Debuchy R."/>
            <person name="Gladieux P."/>
            <person name="Hiltunen Thoren M."/>
            <person name="Johannesson H."/>
        </authorList>
    </citation>
    <scope>NUCLEOTIDE SEQUENCE</scope>
    <source>
        <strain evidence="2">SMH4131-1</strain>
    </source>
</reference>
<dbReference type="AlphaFoldDB" id="A0AAE0IDW7"/>
<dbReference type="EMBL" id="JAUEPO010000004">
    <property type="protein sequence ID" value="KAK3323290.1"/>
    <property type="molecule type" value="Genomic_DNA"/>
</dbReference>